<dbReference type="InterPro" id="IPR006597">
    <property type="entry name" value="Sel1-like"/>
</dbReference>
<evidence type="ECO:0000313" key="1">
    <source>
        <dbReference type="EMBL" id="GBB84237.1"/>
    </source>
</evidence>
<dbReference type="EMBL" id="BLAL01000197">
    <property type="protein sequence ID" value="GES91085.1"/>
    <property type="molecule type" value="Genomic_DNA"/>
</dbReference>
<name>A0A2Z6Q314_9GLOM</name>
<dbReference type="Gene3D" id="1.25.40.10">
    <property type="entry name" value="Tetratricopeptide repeat domain"/>
    <property type="match status" value="1"/>
</dbReference>
<proteinExistence type="predicted"/>
<dbReference type="SMART" id="SM00671">
    <property type="entry name" value="SEL1"/>
    <property type="match status" value="4"/>
</dbReference>
<dbReference type="Proteomes" id="UP000247702">
    <property type="component" value="Unassembled WGS sequence"/>
</dbReference>
<reference evidence="2" key="2">
    <citation type="submission" date="2019-10" db="EMBL/GenBank/DDBJ databases">
        <title>Conservation and host-specific expression of non-tandemly repeated heterogenous ribosome RNA gene in arbuscular mycorrhizal fungi.</title>
        <authorList>
            <person name="Maeda T."/>
            <person name="Kobayashi Y."/>
            <person name="Nakagawa T."/>
            <person name="Ezawa T."/>
            <person name="Yamaguchi K."/>
            <person name="Bino T."/>
            <person name="Nishimoto Y."/>
            <person name="Shigenobu S."/>
            <person name="Kawaguchi M."/>
        </authorList>
    </citation>
    <scope>NUCLEOTIDE SEQUENCE</scope>
    <source>
        <strain evidence="2">HR1</strain>
    </source>
</reference>
<keyword evidence="3" id="KW-1185">Reference proteome</keyword>
<gene>
    <name evidence="2" type="ORF">RCL2_001791700</name>
    <name evidence="1" type="ORF">RclHR1_10860007</name>
</gene>
<keyword evidence="2" id="KW-0418">Kinase</keyword>
<sequence length="253" mass="29105">MFNSIKSYKLNGLSQNIIQNFDKINEKEIEPTTQNIYENIFEEDLIIVIDDLVNYYFKEINEGKDYDTRKKHVLNYINNHKMNLQEICNWLLYNQNNSNSICLLGYFNYNGIGMNVNKQNAFKLYRNAAEMENNAAQFELAKMYMDGIDVAQNFDKAFELSNKLAKNEYSSGINLLGYCYDMGIGTVASLQKAFELYQMAANLGNGVAQYNLGLMYENGDGTAQDLNKAICWYKKSANQGYSSAQIKLNQFNF</sequence>
<reference evidence="1 3" key="1">
    <citation type="submission" date="2017-11" db="EMBL/GenBank/DDBJ databases">
        <title>The genome of Rhizophagus clarus HR1 reveals common genetic basis of auxotrophy among arbuscular mycorrhizal fungi.</title>
        <authorList>
            <person name="Kobayashi Y."/>
        </authorList>
    </citation>
    <scope>NUCLEOTIDE SEQUENCE [LARGE SCALE GENOMIC DNA]</scope>
    <source>
        <strain evidence="1 3">HR1</strain>
    </source>
</reference>
<keyword evidence="2" id="KW-0808">Transferase</keyword>
<evidence type="ECO:0000313" key="3">
    <source>
        <dbReference type="Proteomes" id="UP000247702"/>
    </source>
</evidence>
<dbReference type="PANTHER" id="PTHR43628:SF1">
    <property type="entry name" value="CHITIN SYNTHASE REGULATORY FACTOR 2-RELATED"/>
    <property type="match status" value="1"/>
</dbReference>
<dbReference type="Pfam" id="PF08238">
    <property type="entry name" value="Sel1"/>
    <property type="match status" value="4"/>
</dbReference>
<dbReference type="PANTHER" id="PTHR43628">
    <property type="entry name" value="ACTIVATOR OF C KINASE PROTEIN 1-RELATED"/>
    <property type="match status" value="1"/>
</dbReference>
<dbReference type="OrthoDB" id="272077at2759"/>
<dbReference type="GO" id="GO:0016301">
    <property type="term" value="F:kinase activity"/>
    <property type="evidence" value="ECO:0007669"/>
    <property type="project" value="UniProtKB-KW"/>
</dbReference>
<dbReference type="InterPro" id="IPR011990">
    <property type="entry name" value="TPR-like_helical_dom_sf"/>
</dbReference>
<dbReference type="SUPFAM" id="SSF81901">
    <property type="entry name" value="HCP-like"/>
    <property type="match status" value="1"/>
</dbReference>
<protein>
    <submittedName>
        <fullName evidence="2">Kinase-like domain-containing protein</fullName>
    </submittedName>
</protein>
<dbReference type="EMBL" id="BEXD01000098">
    <property type="protein sequence ID" value="GBB84237.1"/>
    <property type="molecule type" value="Genomic_DNA"/>
</dbReference>
<comment type="caution">
    <text evidence="1">The sequence shown here is derived from an EMBL/GenBank/DDBJ whole genome shotgun (WGS) entry which is preliminary data.</text>
</comment>
<dbReference type="Proteomes" id="UP000615446">
    <property type="component" value="Unassembled WGS sequence"/>
</dbReference>
<organism evidence="1 3">
    <name type="scientific">Rhizophagus clarus</name>
    <dbReference type="NCBI Taxonomy" id="94130"/>
    <lineage>
        <taxon>Eukaryota</taxon>
        <taxon>Fungi</taxon>
        <taxon>Fungi incertae sedis</taxon>
        <taxon>Mucoromycota</taxon>
        <taxon>Glomeromycotina</taxon>
        <taxon>Glomeromycetes</taxon>
        <taxon>Glomerales</taxon>
        <taxon>Glomeraceae</taxon>
        <taxon>Rhizophagus</taxon>
    </lineage>
</organism>
<accession>A0A2Z6Q314</accession>
<dbReference type="InterPro" id="IPR052945">
    <property type="entry name" value="Mitotic_Regulator"/>
</dbReference>
<dbReference type="AlphaFoldDB" id="A0A2Z6Q314"/>
<evidence type="ECO:0000313" key="2">
    <source>
        <dbReference type="EMBL" id="GES91085.1"/>
    </source>
</evidence>